<accession>A0A367EBT2</accession>
<dbReference type="Proteomes" id="UP000253507">
    <property type="component" value="Unassembled WGS sequence"/>
</dbReference>
<dbReference type="OrthoDB" id="3430872at2"/>
<dbReference type="RefSeq" id="WP_114017776.1">
    <property type="nucleotide sequence ID" value="NZ_QOIM01000041.1"/>
</dbReference>
<keyword evidence="3" id="KW-1185">Reference proteome</keyword>
<proteinExistence type="predicted"/>
<dbReference type="AlphaFoldDB" id="A0A367EBT2"/>
<gene>
    <name evidence="2" type="ORF">DQ392_23925</name>
</gene>
<name>A0A367EBT2_9ACTN</name>
<evidence type="ECO:0000313" key="2">
    <source>
        <dbReference type="EMBL" id="RCG15249.1"/>
    </source>
</evidence>
<evidence type="ECO:0000256" key="1">
    <source>
        <dbReference type="SAM" id="SignalP"/>
    </source>
</evidence>
<evidence type="ECO:0008006" key="4">
    <source>
        <dbReference type="Google" id="ProtNLM"/>
    </source>
</evidence>
<comment type="caution">
    <text evidence="2">The sequence shown here is derived from an EMBL/GenBank/DDBJ whole genome shotgun (WGS) entry which is preliminary data.</text>
</comment>
<evidence type="ECO:0000313" key="3">
    <source>
        <dbReference type="Proteomes" id="UP000253507"/>
    </source>
</evidence>
<protein>
    <recommendedName>
        <fullName evidence="4">Secreted protein</fullName>
    </recommendedName>
</protein>
<keyword evidence="1" id="KW-0732">Signal</keyword>
<feature type="chain" id="PRO_5016818648" description="Secreted protein" evidence="1">
    <location>
        <begin position="28"/>
        <end position="101"/>
    </location>
</feature>
<feature type="signal peptide" evidence="1">
    <location>
        <begin position="1"/>
        <end position="27"/>
    </location>
</feature>
<reference evidence="2 3" key="1">
    <citation type="submission" date="2018-06" db="EMBL/GenBank/DDBJ databases">
        <title>Streptomyces reniochalinae sp. nov. and Streptomyces diacarnus sp. nov. from marine sponges.</title>
        <authorList>
            <person name="Li L."/>
        </authorList>
    </citation>
    <scope>NUCLEOTIDE SEQUENCE [LARGE SCALE GENOMIC DNA]</scope>
    <source>
        <strain evidence="2 3">LHW50302</strain>
    </source>
</reference>
<sequence>MRKFRPVLVAAATALTALALGSGTASAATGDVTVFETEFQPLTRYENPEGCHKLPLGAHVLTNTTDKPVKIYGDPFCMTPSLTVQPGYGSHVAPGSGSFSA</sequence>
<dbReference type="EMBL" id="QOIM01000041">
    <property type="protein sequence ID" value="RCG15249.1"/>
    <property type="molecule type" value="Genomic_DNA"/>
</dbReference>
<organism evidence="2 3">
    <name type="scientific">Streptomyces reniochalinae</name>
    <dbReference type="NCBI Taxonomy" id="2250578"/>
    <lineage>
        <taxon>Bacteria</taxon>
        <taxon>Bacillati</taxon>
        <taxon>Actinomycetota</taxon>
        <taxon>Actinomycetes</taxon>
        <taxon>Kitasatosporales</taxon>
        <taxon>Streptomycetaceae</taxon>
        <taxon>Streptomyces</taxon>
    </lineage>
</organism>